<accession>A0A6P8YL69</accession>
<proteinExistence type="inferred from homology"/>
<feature type="chain" id="PRO_5027664700" evidence="5">
    <location>
        <begin position="19"/>
        <end position="501"/>
    </location>
</feature>
<dbReference type="PANTHER" id="PTHR10353:SF36">
    <property type="entry name" value="LP05116P"/>
    <property type="match status" value="1"/>
</dbReference>
<feature type="signal peptide" evidence="5">
    <location>
        <begin position="1"/>
        <end position="18"/>
    </location>
</feature>
<evidence type="ECO:0000256" key="4">
    <source>
        <dbReference type="RuleBase" id="RU003690"/>
    </source>
</evidence>
<dbReference type="GO" id="GO:0005975">
    <property type="term" value="P:carbohydrate metabolic process"/>
    <property type="evidence" value="ECO:0007669"/>
    <property type="project" value="InterPro"/>
</dbReference>
<dbReference type="Proteomes" id="UP000515158">
    <property type="component" value="Unplaced"/>
</dbReference>
<name>A0A6P8YL69_THRPL</name>
<dbReference type="KEGG" id="tpal:117644940"/>
<evidence type="ECO:0000313" key="7">
    <source>
        <dbReference type="RefSeq" id="XP_034240623.1"/>
    </source>
</evidence>
<dbReference type="Pfam" id="PF00232">
    <property type="entry name" value="Glyco_hydro_1"/>
    <property type="match status" value="1"/>
</dbReference>
<dbReference type="InParanoid" id="A0A6P8YL69"/>
<keyword evidence="3" id="KW-0326">Glycosidase</keyword>
<keyword evidence="2" id="KW-0378">Hydrolase</keyword>
<reference evidence="7" key="1">
    <citation type="submission" date="2025-08" db="UniProtKB">
        <authorList>
            <consortium name="RefSeq"/>
        </authorList>
    </citation>
    <scope>IDENTIFICATION</scope>
    <source>
        <tissue evidence="7">Total insect</tissue>
    </source>
</reference>
<evidence type="ECO:0000256" key="5">
    <source>
        <dbReference type="SAM" id="SignalP"/>
    </source>
</evidence>
<evidence type="ECO:0000313" key="6">
    <source>
        <dbReference type="Proteomes" id="UP000515158"/>
    </source>
</evidence>
<gene>
    <name evidence="7" type="primary">LOC117644940</name>
</gene>
<comment type="similarity">
    <text evidence="1 4">Belongs to the glycosyl hydrolase 1 family.</text>
</comment>
<dbReference type="Gene3D" id="3.20.20.80">
    <property type="entry name" value="Glycosidases"/>
    <property type="match status" value="1"/>
</dbReference>
<dbReference type="PRINTS" id="PR00131">
    <property type="entry name" value="GLHYDRLASE1"/>
</dbReference>
<dbReference type="GO" id="GO:0008422">
    <property type="term" value="F:beta-glucosidase activity"/>
    <property type="evidence" value="ECO:0007669"/>
    <property type="project" value="TreeGrafter"/>
</dbReference>
<protein>
    <submittedName>
        <fullName evidence="7">Beta-glucosidase 6 isoform X1</fullName>
    </submittedName>
</protein>
<dbReference type="InterPro" id="IPR001360">
    <property type="entry name" value="Glyco_hydro_1"/>
</dbReference>
<sequence>MNSAVLVVALLWLGAARAGLVLSDDEKYKLPPNFLFGAGTSAVQTEGAWDKDGKGENVFDHYYHTHNVPTNESADIACDFYGRYKEDIALASKVGFNVFRLSFSWARFFPDGDMSRPVNALGVQHYHNVLDELRKHNIEPLVTIFHFEYPQALEDAFGGWASEKMVDVYVEYAEFLFKEYGSKVKYWTSINEGALYCSLLADFIIPPKTMNTAEQQNACLKNTIIAHAKAHKIYHEKYKAKFNGLVGYGAGPPFSRGATPEDDAYAAYSNVNIGIGLSVDPLVFGDYPEAVRASKKPFTDEEKELIKGRIDYVGINMFGGRIESTSGDIDNGDDNFGSTHSPWVLREMPLWIKNRYEKDGRKLPVFITENGIDLAASSSPIADWDIRAVFVSNYLRELIAGINENGTNVIGYTLWSFIDTLEFRDGYSKTGLVHVDFTSPTLDRTLKDSWTFFKRVAKTRVVPLVEVGSQPFPDDDAHSSSTRFRSPAVWAMPALLLSLWI</sequence>
<dbReference type="InterPro" id="IPR017853">
    <property type="entry name" value="GH"/>
</dbReference>
<dbReference type="GeneID" id="117644940"/>
<dbReference type="OrthoDB" id="65569at2759"/>
<keyword evidence="5" id="KW-0732">Signal</keyword>
<evidence type="ECO:0000256" key="1">
    <source>
        <dbReference type="ARBA" id="ARBA00010838"/>
    </source>
</evidence>
<organism evidence="7">
    <name type="scientific">Thrips palmi</name>
    <name type="common">Melon thrips</name>
    <dbReference type="NCBI Taxonomy" id="161013"/>
    <lineage>
        <taxon>Eukaryota</taxon>
        <taxon>Metazoa</taxon>
        <taxon>Ecdysozoa</taxon>
        <taxon>Arthropoda</taxon>
        <taxon>Hexapoda</taxon>
        <taxon>Insecta</taxon>
        <taxon>Pterygota</taxon>
        <taxon>Neoptera</taxon>
        <taxon>Paraneoptera</taxon>
        <taxon>Thysanoptera</taxon>
        <taxon>Terebrantia</taxon>
        <taxon>Thripoidea</taxon>
        <taxon>Thripidae</taxon>
        <taxon>Thrips</taxon>
    </lineage>
</organism>
<dbReference type="RefSeq" id="XP_034240623.1">
    <property type="nucleotide sequence ID" value="XM_034384732.1"/>
</dbReference>
<dbReference type="SUPFAM" id="SSF51445">
    <property type="entry name" value="(Trans)glycosidases"/>
    <property type="match status" value="1"/>
</dbReference>
<keyword evidence="6" id="KW-1185">Reference proteome</keyword>
<evidence type="ECO:0000256" key="3">
    <source>
        <dbReference type="ARBA" id="ARBA00023295"/>
    </source>
</evidence>
<dbReference type="AlphaFoldDB" id="A0A6P8YL69"/>
<evidence type="ECO:0000256" key="2">
    <source>
        <dbReference type="ARBA" id="ARBA00022801"/>
    </source>
</evidence>
<dbReference type="PANTHER" id="PTHR10353">
    <property type="entry name" value="GLYCOSYL HYDROLASE"/>
    <property type="match status" value="1"/>
</dbReference>